<dbReference type="InterPro" id="IPR029026">
    <property type="entry name" value="tRNA_m1G_MTases_N"/>
</dbReference>
<evidence type="ECO:0000256" key="3">
    <source>
        <dbReference type="ARBA" id="ARBA00022691"/>
    </source>
</evidence>
<evidence type="ECO:0000256" key="4">
    <source>
        <dbReference type="ARBA" id="ARBA00038303"/>
    </source>
</evidence>
<evidence type="ECO:0000313" key="5">
    <source>
        <dbReference type="EMBL" id="VAW74488.1"/>
    </source>
</evidence>
<reference evidence="5" key="1">
    <citation type="submission" date="2018-06" db="EMBL/GenBank/DDBJ databases">
        <authorList>
            <person name="Zhirakovskaya E."/>
        </authorList>
    </citation>
    <scope>NUCLEOTIDE SEQUENCE</scope>
</reference>
<accession>A0A3B0Y1G9</accession>
<evidence type="ECO:0000256" key="2">
    <source>
        <dbReference type="ARBA" id="ARBA00022679"/>
    </source>
</evidence>
<dbReference type="EMBL" id="UOFN01000035">
    <property type="protein sequence ID" value="VAW74488.1"/>
    <property type="molecule type" value="Genomic_DNA"/>
</dbReference>
<dbReference type="InterPro" id="IPR003742">
    <property type="entry name" value="RlmH-like"/>
</dbReference>
<name>A0A3B0Y1G9_9ZZZZ</name>
<proteinExistence type="inferred from homology"/>
<keyword evidence="1 5" id="KW-0489">Methyltransferase</keyword>
<comment type="similarity">
    <text evidence="4">Belongs to the RNA methyltransferase RlmH family.</text>
</comment>
<dbReference type="NCBIfam" id="TIGR00246">
    <property type="entry name" value="tRNA_RlmH_YbeA"/>
    <property type="match status" value="1"/>
</dbReference>
<dbReference type="Gene3D" id="3.40.1280.10">
    <property type="match status" value="1"/>
</dbReference>
<keyword evidence="2 5" id="KW-0808">Transferase</keyword>
<protein>
    <submittedName>
        <fullName evidence="5">23S rRNA (Pseudouridine(1915)-N(3))-methyltransferase</fullName>
        <ecNumber evidence="5">2.1.1.177</ecNumber>
    </submittedName>
</protein>
<dbReference type="SUPFAM" id="SSF75217">
    <property type="entry name" value="alpha/beta knot"/>
    <property type="match status" value="1"/>
</dbReference>
<keyword evidence="3" id="KW-0949">S-adenosyl-L-methionine</keyword>
<evidence type="ECO:0000256" key="1">
    <source>
        <dbReference type="ARBA" id="ARBA00022603"/>
    </source>
</evidence>
<dbReference type="EC" id="2.1.1.177" evidence="5"/>
<dbReference type="CDD" id="cd18081">
    <property type="entry name" value="RlmH-like"/>
    <property type="match status" value="1"/>
</dbReference>
<dbReference type="NCBIfam" id="NF000986">
    <property type="entry name" value="PRK00103.1-4"/>
    <property type="match status" value="1"/>
</dbReference>
<gene>
    <name evidence="5" type="ORF">MNBD_GAMMA15-2075</name>
</gene>
<sequence>MALKLHSLADPNQRHLGNPLVTLYDLSMQIHLIAIGTRMPGWVNDGYTEYARRLPHECKLNLTEIPLAQRSKSQPISRAIEDEGKRMQAAIGSNRRVIALDVKGRDWSTEQLADKLKDWMQDGRDVSLLVGGPDGLADICLQTAEQRWSLSPLTLPHPLVRVILAEQLYRAWSLNAGHPYHRA</sequence>
<dbReference type="GO" id="GO:0032259">
    <property type="term" value="P:methylation"/>
    <property type="evidence" value="ECO:0007669"/>
    <property type="project" value="UniProtKB-KW"/>
</dbReference>
<dbReference type="GO" id="GO:0008168">
    <property type="term" value="F:methyltransferase activity"/>
    <property type="evidence" value="ECO:0007669"/>
    <property type="project" value="UniProtKB-KW"/>
</dbReference>
<dbReference type="AlphaFoldDB" id="A0A3B0Y1G9"/>
<organism evidence="5">
    <name type="scientific">hydrothermal vent metagenome</name>
    <dbReference type="NCBI Taxonomy" id="652676"/>
    <lineage>
        <taxon>unclassified sequences</taxon>
        <taxon>metagenomes</taxon>
        <taxon>ecological metagenomes</taxon>
    </lineage>
</organism>
<dbReference type="PANTHER" id="PTHR33603">
    <property type="entry name" value="METHYLTRANSFERASE"/>
    <property type="match status" value="1"/>
</dbReference>
<dbReference type="InterPro" id="IPR029028">
    <property type="entry name" value="Alpha/beta_knot_MTases"/>
</dbReference>
<dbReference type="GO" id="GO:0006364">
    <property type="term" value="P:rRNA processing"/>
    <property type="evidence" value="ECO:0007669"/>
    <property type="project" value="InterPro"/>
</dbReference>
<dbReference type="PANTHER" id="PTHR33603:SF1">
    <property type="entry name" value="RIBOSOMAL RNA LARGE SUBUNIT METHYLTRANSFERASE H"/>
    <property type="match status" value="1"/>
</dbReference>
<dbReference type="Pfam" id="PF02590">
    <property type="entry name" value="SPOUT_MTase"/>
    <property type="match status" value="1"/>
</dbReference>
<dbReference type="HAMAP" id="MF_00658">
    <property type="entry name" value="23SrRNA_methyltr_H"/>
    <property type="match status" value="1"/>
</dbReference>
<dbReference type="PIRSF" id="PIRSF004505">
    <property type="entry name" value="MT_bac"/>
    <property type="match status" value="1"/>
</dbReference>